<dbReference type="GO" id="GO:0005524">
    <property type="term" value="F:ATP binding"/>
    <property type="evidence" value="ECO:0007669"/>
    <property type="project" value="UniProtKB-KW"/>
</dbReference>
<dbReference type="SUPFAM" id="SSF52374">
    <property type="entry name" value="Nucleotidylyl transferase"/>
    <property type="match status" value="1"/>
</dbReference>
<sequence length="78" mass="8583">MSKTLGNVIDPIDTINEFGTDALRFTLALGTAGQDLNLSTERLTTNTAFTIKLWNAGKFVLQVLPNWDNVSGWQNIEA</sequence>
<organism evidence="9 10">
    <name type="scientific">Gossypium barbadense</name>
    <name type="common">Sea Island cotton</name>
    <name type="synonym">Hibiscus barbadensis</name>
    <dbReference type="NCBI Taxonomy" id="3634"/>
    <lineage>
        <taxon>Eukaryota</taxon>
        <taxon>Viridiplantae</taxon>
        <taxon>Streptophyta</taxon>
        <taxon>Embryophyta</taxon>
        <taxon>Tracheophyta</taxon>
        <taxon>Spermatophyta</taxon>
        <taxon>Magnoliopsida</taxon>
        <taxon>eudicotyledons</taxon>
        <taxon>Gunneridae</taxon>
        <taxon>Pentapetalae</taxon>
        <taxon>rosids</taxon>
        <taxon>malvids</taxon>
        <taxon>Malvales</taxon>
        <taxon>Malvaceae</taxon>
        <taxon>Malvoideae</taxon>
        <taxon>Gossypium</taxon>
    </lineage>
</organism>
<protein>
    <recommendedName>
        <fullName evidence="1">valine--tRNA ligase</fullName>
        <ecNumber evidence="1">6.1.1.9</ecNumber>
    </recommendedName>
    <alternativeName>
        <fullName evidence="7">Valyl-tRNA synthetase</fullName>
    </alternativeName>
</protein>
<keyword evidence="2" id="KW-0436">Ligase</keyword>
<dbReference type="EMBL" id="KZ665165">
    <property type="protein sequence ID" value="PPS01126.1"/>
    <property type="molecule type" value="Genomic_DNA"/>
</dbReference>
<dbReference type="PANTHER" id="PTHR11946">
    <property type="entry name" value="VALYL-TRNA SYNTHETASES"/>
    <property type="match status" value="1"/>
</dbReference>
<evidence type="ECO:0000259" key="8">
    <source>
        <dbReference type="Pfam" id="PF00133"/>
    </source>
</evidence>
<dbReference type="Gene3D" id="1.10.730.10">
    <property type="entry name" value="Isoleucyl-tRNA Synthetase, Domain 1"/>
    <property type="match status" value="1"/>
</dbReference>
<evidence type="ECO:0000313" key="9">
    <source>
        <dbReference type="EMBL" id="PPS01126.1"/>
    </source>
</evidence>
<evidence type="ECO:0000256" key="4">
    <source>
        <dbReference type="ARBA" id="ARBA00022840"/>
    </source>
</evidence>
<dbReference type="InterPro" id="IPR002300">
    <property type="entry name" value="aa-tRNA-synth_Ia"/>
</dbReference>
<reference evidence="9 10" key="1">
    <citation type="submission" date="2015-01" db="EMBL/GenBank/DDBJ databases">
        <title>Genome of allotetraploid Gossypium barbadense reveals genomic plasticity and fiber elongation in cotton evolution.</title>
        <authorList>
            <person name="Chen X."/>
            <person name="Liu X."/>
            <person name="Zhao B."/>
            <person name="Zheng H."/>
            <person name="Hu Y."/>
            <person name="Lu G."/>
            <person name="Yang C."/>
            <person name="Chen J."/>
            <person name="Shan C."/>
            <person name="Zhang L."/>
            <person name="Zhou Y."/>
            <person name="Wang L."/>
            <person name="Guo W."/>
            <person name="Bai Y."/>
            <person name="Ruan J."/>
            <person name="Shangguan X."/>
            <person name="Mao Y."/>
            <person name="Jiang J."/>
            <person name="Zhu Y."/>
            <person name="Lei J."/>
            <person name="Kang H."/>
            <person name="Chen S."/>
            <person name="He X."/>
            <person name="Wang R."/>
            <person name="Wang Y."/>
            <person name="Chen J."/>
            <person name="Wang L."/>
            <person name="Yu S."/>
            <person name="Wang B."/>
            <person name="Wei J."/>
            <person name="Song S."/>
            <person name="Lu X."/>
            <person name="Gao Z."/>
            <person name="Gu W."/>
            <person name="Deng X."/>
            <person name="Ma D."/>
            <person name="Wang S."/>
            <person name="Liang W."/>
            <person name="Fang L."/>
            <person name="Cai C."/>
            <person name="Zhu X."/>
            <person name="Zhou B."/>
            <person name="Zhang Y."/>
            <person name="Chen Z."/>
            <person name="Xu S."/>
            <person name="Zhu R."/>
            <person name="Wang S."/>
            <person name="Zhang T."/>
            <person name="Zhao G."/>
        </authorList>
    </citation>
    <scope>NUCLEOTIDE SEQUENCE [LARGE SCALE GENOMIC DNA]</scope>
    <source>
        <strain evidence="10">cv. Xinhai21</strain>
        <tissue evidence="9">Leaf</tissue>
    </source>
</reference>
<keyword evidence="3" id="KW-0547">Nucleotide-binding</keyword>
<dbReference type="GO" id="GO:0005829">
    <property type="term" value="C:cytosol"/>
    <property type="evidence" value="ECO:0007669"/>
    <property type="project" value="TreeGrafter"/>
</dbReference>
<dbReference type="OrthoDB" id="629407at2759"/>
<proteinExistence type="predicted"/>
<feature type="domain" description="Aminoacyl-tRNA synthetase class Ia" evidence="8">
    <location>
        <begin position="1"/>
        <end position="39"/>
    </location>
</feature>
<evidence type="ECO:0000256" key="7">
    <source>
        <dbReference type="ARBA" id="ARBA00029936"/>
    </source>
</evidence>
<evidence type="ECO:0000256" key="2">
    <source>
        <dbReference type="ARBA" id="ARBA00022598"/>
    </source>
</evidence>
<dbReference type="GO" id="GO:0006438">
    <property type="term" value="P:valyl-tRNA aminoacylation"/>
    <property type="evidence" value="ECO:0007669"/>
    <property type="project" value="InterPro"/>
</dbReference>
<dbReference type="Pfam" id="PF00133">
    <property type="entry name" value="tRNA-synt_1"/>
    <property type="match status" value="1"/>
</dbReference>
<evidence type="ECO:0000313" key="10">
    <source>
        <dbReference type="Proteomes" id="UP000239757"/>
    </source>
</evidence>
<dbReference type="AlphaFoldDB" id="A0A2P5XCS2"/>
<dbReference type="EC" id="6.1.1.9" evidence="1"/>
<keyword evidence="6" id="KW-0030">Aminoacyl-tRNA synthetase</keyword>
<evidence type="ECO:0000256" key="3">
    <source>
        <dbReference type="ARBA" id="ARBA00022741"/>
    </source>
</evidence>
<dbReference type="PANTHER" id="PTHR11946:SF93">
    <property type="entry name" value="VALINE--TRNA LIGASE, CHLOROPLASTIC_MITOCHONDRIAL 2"/>
    <property type="match status" value="1"/>
</dbReference>
<keyword evidence="4" id="KW-0067">ATP-binding</keyword>
<evidence type="ECO:0000256" key="1">
    <source>
        <dbReference type="ARBA" id="ARBA00013169"/>
    </source>
</evidence>
<dbReference type="InterPro" id="IPR002303">
    <property type="entry name" value="Valyl-tRNA_ligase"/>
</dbReference>
<name>A0A2P5XCS2_GOSBA</name>
<keyword evidence="5" id="KW-0648">Protein biosynthesis</keyword>
<evidence type="ECO:0000256" key="6">
    <source>
        <dbReference type="ARBA" id="ARBA00023146"/>
    </source>
</evidence>
<accession>A0A2P5XCS2</accession>
<dbReference type="GO" id="GO:0004832">
    <property type="term" value="F:valine-tRNA ligase activity"/>
    <property type="evidence" value="ECO:0007669"/>
    <property type="project" value="UniProtKB-EC"/>
</dbReference>
<evidence type="ECO:0000256" key="5">
    <source>
        <dbReference type="ARBA" id="ARBA00022917"/>
    </source>
</evidence>
<dbReference type="Proteomes" id="UP000239757">
    <property type="component" value="Unassembled WGS sequence"/>
</dbReference>
<gene>
    <name evidence="9" type="ORF">GOBAR_AA19536</name>
</gene>